<reference evidence="1 2" key="1">
    <citation type="submission" date="2020-04" db="EMBL/GenBank/DDBJ databases">
        <title>MicrobeNet Type strains.</title>
        <authorList>
            <person name="Nicholson A.C."/>
        </authorList>
    </citation>
    <scope>NUCLEOTIDE SEQUENCE [LARGE SCALE GENOMIC DNA]</scope>
    <source>
        <strain evidence="1 2">DSM 45078</strain>
    </source>
</reference>
<dbReference type="RefSeq" id="WP_157112645.1">
    <property type="nucleotide sequence ID" value="NZ_JAAXOO010000007.1"/>
</dbReference>
<dbReference type="AlphaFoldDB" id="A0A846XJP1"/>
<protein>
    <submittedName>
        <fullName evidence="1">Uncharacterized protein</fullName>
    </submittedName>
</protein>
<gene>
    <name evidence="1" type="ORF">HGA13_25760</name>
</gene>
<sequence length="50" mass="5456">MTSLSTTKGVAAVTKNLAIAFNTELDPDLYADIANTLWKQINAMSDRGKR</sequence>
<keyword evidence="2" id="KW-1185">Reference proteome</keyword>
<comment type="caution">
    <text evidence="1">The sequence shown here is derived from an EMBL/GenBank/DDBJ whole genome shotgun (WGS) entry which is preliminary data.</text>
</comment>
<accession>A0A846XJP1</accession>
<dbReference type="Proteomes" id="UP000565715">
    <property type="component" value="Unassembled WGS sequence"/>
</dbReference>
<name>A0A846XJP1_9NOCA</name>
<evidence type="ECO:0000313" key="1">
    <source>
        <dbReference type="EMBL" id="NKY36448.1"/>
    </source>
</evidence>
<dbReference type="EMBL" id="JAAXOO010000007">
    <property type="protein sequence ID" value="NKY36448.1"/>
    <property type="molecule type" value="Genomic_DNA"/>
</dbReference>
<organism evidence="1 2">
    <name type="scientific">Nocardia speluncae</name>
    <dbReference type="NCBI Taxonomy" id="419477"/>
    <lineage>
        <taxon>Bacteria</taxon>
        <taxon>Bacillati</taxon>
        <taxon>Actinomycetota</taxon>
        <taxon>Actinomycetes</taxon>
        <taxon>Mycobacteriales</taxon>
        <taxon>Nocardiaceae</taxon>
        <taxon>Nocardia</taxon>
    </lineage>
</organism>
<evidence type="ECO:0000313" key="2">
    <source>
        <dbReference type="Proteomes" id="UP000565715"/>
    </source>
</evidence>
<proteinExistence type="predicted"/>